<proteinExistence type="inferred from homology"/>
<feature type="transmembrane region" description="Helical" evidence="8">
    <location>
        <begin position="38"/>
        <end position="62"/>
    </location>
</feature>
<evidence type="ECO:0000313" key="10">
    <source>
        <dbReference type="EMBL" id="THJ33171.1"/>
    </source>
</evidence>
<keyword evidence="3 7" id="KW-0812">Transmembrane</keyword>
<gene>
    <name evidence="10" type="ORF">E7Y31_22150</name>
</gene>
<dbReference type="PANTHER" id="PTHR11403">
    <property type="entry name" value="CYTOCHROME C OXIDASE SUBUNIT III"/>
    <property type="match status" value="1"/>
</dbReference>
<dbReference type="GO" id="GO:0004129">
    <property type="term" value="F:cytochrome-c oxidase activity"/>
    <property type="evidence" value="ECO:0007669"/>
    <property type="project" value="InterPro"/>
</dbReference>
<dbReference type="AlphaFoldDB" id="A0A4S5BQC4"/>
<feature type="domain" description="Heme-copper oxidase subunit III family profile" evidence="9">
    <location>
        <begin position="1"/>
        <end position="101"/>
    </location>
</feature>
<evidence type="ECO:0000259" key="9">
    <source>
        <dbReference type="PROSITE" id="PS50253"/>
    </source>
</evidence>
<dbReference type="InterPro" id="IPR013833">
    <property type="entry name" value="Cyt_c_oxidase_su3_a-hlx"/>
</dbReference>
<reference evidence="10 11" key="1">
    <citation type="submission" date="2019-04" db="EMBL/GenBank/DDBJ databases">
        <title>Draft genome sequences for three unisolated Alnus-infective Frankia Sp+ strains, AgTrS, AiOr and AvVan, the first sequenced Frankia strains able to sporulate in-planta.</title>
        <authorList>
            <person name="Bethencourt L."/>
            <person name="Vautrin F."/>
            <person name="Taib N."/>
            <person name="Dubost A."/>
            <person name="Castro-Garcia L."/>
            <person name="Imbaud O."/>
            <person name="Abrouk D."/>
            <person name="Fournier P."/>
            <person name="Briolay J."/>
            <person name="Nguyen A."/>
            <person name="Normand P."/>
            <person name="Fernandez M.P."/>
            <person name="Brochier-Armanet C."/>
            <person name="Herrera-Belaroussi A."/>
        </authorList>
    </citation>
    <scope>NUCLEOTIDE SEQUENCE [LARGE SCALE GENOMIC DNA]</scope>
    <source>
        <strain evidence="10 11">AvVan</strain>
    </source>
</reference>
<evidence type="ECO:0000256" key="6">
    <source>
        <dbReference type="ARBA" id="ARBA00031400"/>
    </source>
</evidence>
<dbReference type="Proteomes" id="UP000305282">
    <property type="component" value="Unassembled WGS sequence"/>
</dbReference>
<evidence type="ECO:0000313" key="11">
    <source>
        <dbReference type="Proteomes" id="UP000305282"/>
    </source>
</evidence>
<evidence type="ECO:0000256" key="7">
    <source>
        <dbReference type="RuleBase" id="RU003376"/>
    </source>
</evidence>
<comment type="caution">
    <text evidence="10">The sequence shown here is derived from an EMBL/GenBank/DDBJ whole genome shotgun (WGS) entry which is preliminary data.</text>
</comment>
<accession>A0A4S5BQC4</accession>
<comment type="subcellular location">
    <subcellularLocation>
        <location evidence="7">Cell membrane</location>
        <topology evidence="7">Multi-pass membrane protein</topology>
    </subcellularLocation>
    <subcellularLocation>
        <location evidence="1">Membrane</location>
        <topology evidence="1">Multi-pass membrane protein</topology>
    </subcellularLocation>
</comment>
<evidence type="ECO:0000256" key="5">
    <source>
        <dbReference type="ARBA" id="ARBA00023136"/>
    </source>
</evidence>
<feature type="transmembrane region" description="Helical" evidence="8">
    <location>
        <begin position="83"/>
        <end position="100"/>
    </location>
</feature>
<evidence type="ECO:0000256" key="1">
    <source>
        <dbReference type="ARBA" id="ARBA00004141"/>
    </source>
</evidence>
<dbReference type="Pfam" id="PF00510">
    <property type="entry name" value="COX3"/>
    <property type="match status" value="1"/>
</dbReference>
<name>A0A4S5BQC4_9ACTN</name>
<keyword evidence="4 8" id="KW-1133">Transmembrane helix</keyword>
<dbReference type="RefSeq" id="WP_205447432.1">
    <property type="nucleotide sequence ID" value="NZ_CADCWT010000466.1"/>
</dbReference>
<evidence type="ECO:0000256" key="2">
    <source>
        <dbReference type="ARBA" id="ARBA00010581"/>
    </source>
</evidence>
<comment type="similarity">
    <text evidence="2 7">Belongs to the cytochrome c oxidase subunit 3 family.</text>
</comment>
<protein>
    <recommendedName>
        <fullName evidence="6">Cytochrome aa3 subunit 3</fullName>
    </recommendedName>
</protein>
<feature type="non-terminal residue" evidence="10">
    <location>
        <position position="1"/>
    </location>
</feature>
<organism evidence="10 11">
    <name type="scientific">Candidatus Frankia alpina</name>
    <dbReference type="NCBI Taxonomy" id="2699483"/>
    <lineage>
        <taxon>Bacteria</taxon>
        <taxon>Bacillati</taxon>
        <taxon>Actinomycetota</taxon>
        <taxon>Actinomycetes</taxon>
        <taxon>Frankiales</taxon>
        <taxon>Frankiaceae</taxon>
        <taxon>Frankia</taxon>
    </lineage>
</organism>
<dbReference type="InterPro" id="IPR035973">
    <property type="entry name" value="Cyt_c_oxidase_su3-like_sf"/>
</dbReference>
<dbReference type="SUPFAM" id="SSF81452">
    <property type="entry name" value="Cytochrome c oxidase subunit III-like"/>
    <property type="match status" value="1"/>
</dbReference>
<dbReference type="Gene3D" id="1.20.120.80">
    <property type="entry name" value="Cytochrome c oxidase, subunit III, four-helix bundle"/>
    <property type="match status" value="1"/>
</dbReference>
<dbReference type="PANTHER" id="PTHR11403:SF6">
    <property type="entry name" value="NITRIC OXIDE REDUCTASE SUBUNIT E"/>
    <property type="match status" value="1"/>
</dbReference>
<sequence length="101" mass="11455">WFFALAMLCGLGFAAGKALEYGEKLHAGITPTTNAFYMYYYVLTGVHAFHVVVGMCVLAFLWRATRNTTRPPKTVTIEACASYWHMVDVLWIVLFPLLYLI</sequence>
<dbReference type="InterPro" id="IPR024791">
    <property type="entry name" value="Cyt_c/ubiquinol_Oxase_su3"/>
</dbReference>
<dbReference type="GO" id="GO:0005886">
    <property type="term" value="C:plasma membrane"/>
    <property type="evidence" value="ECO:0007669"/>
    <property type="project" value="UniProtKB-SubCell"/>
</dbReference>
<dbReference type="EMBL" id="SSXH01000933">
    <property type="protein sequence ID" value="THJ33171.1"/>
    <property type="molecule type" value="Genomic_DNA"/>
</dbReference>
<dbReference type="PROSITE" id="PS50253">
    <property type="entry name" value="COX3"/>
    <property type="match status" value="1"/>
</dbReference>
<evidence type="ECO:0000256" key="3">
    <source>
        <dbReference type="ARBA" id="ARBA00022692"/>
    </source>
</evidence>
<keyword evidence="11" id="KW-1185">Reference proteome</keyword>
<dbReference type="GO" id="GO:0019646">
    <property type="term" value="P:aerobic electron transport chain"/>
    <property type="evidence" value="ECO:0007669"/>
    <property type="project" value="InterPro"/>
</dbReference>
<evidence type="ECO:0000256" key="4">
    <source>
        <dbReference type="ARBA" id="ARBA00022989"/>
    </source>
</evidence>
<evidence type="ECO:0000256" key="8">
    <source>
        <dbReference type="SAM" id="Phobius"/>
    </source>
</evidence>
<keyword evidence="5 8" id="KW-0472">Membrane</keyword>
<dbReference type="InterPro" id="IPR000298">
    <property type="entry name" value="Cyt_c_oxidase-like_su3"/>
</dbReference>